<dbReference type="Proteomes" id="UP000289738">
    <property type="component" value="Chromosome B04"/>
</dbReference>
<feature type="compositionally biased region" description="Polar residues" evidence="1">
    <location>
        <begin position="74"/>
        <end position="94"/>
    </location>
</feature>
<dbReference type="EMBL" id="SDMP01000014">
    <property type="protein sequence ID" value="RYR16414.1"/>
    <property type="molecule type" value="Genomic_DNA"/>
</dbReference>
<organism evidence="2 3">
    <name type="scientific">Arachis hypogaea</name>
    <name type="common">Peanut</name>
    <dbReference type="NCBI Taxonomy" id="3818"/>
    <lineage>
        <taxon>Eukaryota</taxon>
        <taxon>Viridiplantae</taxon>
        <taxon>Streptophyta</taxon>
        <taxon>Embryophyta</taxon>
        <taxon>Tracheophyta</taxon>
        <taxon>Spermatophyta</taxon>
        <taxon>Magnoliopsida</taxon>
        <taxon>eudicotyledons</taxon>
        <taxon>Gunneridae</taxon>
        <taxon>Pentapetalae</taxon>
        <taxon>rosids</taxon>
        <taxon>fabids</taxon>
        <taxon>Fabales</taxon>
        <taxon>Fabaceae</taxon>
        <taxon>Papilionoideae</taxon>
        <taxon>50 kb inversion clade</taxon>
        <taxon>dalbergioids sensu lato</taxon>
        <taxon>Dalbergieae</taxon>
        <taxon>Pterocarpus clade</taxon>
        <taxon>Arachis</taxon>
    </lineage>
</organism>
<comment type="caution">
    <text evidence="2">The sequence shown here is derived from an EMBL/GenBank/DDBJ whole genome shotgun (WGS) entry which is preliminary data.</text>
</comment>
<feature type="compositionally biased region" description="Polar residues" evidence="1">
    <location>
        <begin position="103"/>
        <end position="114"/>
    </location>
</feature>
<evidence type="ECO:0000313" key="2">
    <source>
        <dbReference type="EMBL" id="RYR16414.1"/>
    </source>
</evidence>
<keyword evidence="3" id="KW-1185">Reference proteome</keyword>
<name>A0A444ZQK8_ARAHY</name>
<feature type="region of interest" description="Disordered" evidence="1">
    <location>
        <begin position="48"/>
        <end position="67"/>
    </location>
</feature>
<feature type="region of interest" description="Disordered" evidence="1">
    <location>
        <begin position="74"/>
        <end position="147"/>
    </location>
</feature>
<proteinExistence type="predicted"/>
<accession>A0A444ZQK8</accession>
<gene>
    <name evidence="2" type="ORF">Ahy_B04g073425</name>
</gene>
<dbReference type="AlphaFoldDB" id="A0A444ZQK8"/>
<evidence type="ECO:0000313" key="3">
    <source>
        <dbReference type="Proteomes" id="UP000289738"/>
    </source>
</evidence>
<evidence type="ECO:0000256" key="1">
    <source>
        <dbReference type="SAM" id="MobiDB-lite"/>
    </source>
</evidence>
<feature type="compositionally biased region" description="Pro residues" evidence="1">
    <location>
        <begin position="117"/>
        <end position="128"/>
    </location>
</feature>
<reference evidence="2 3" key="1">
    <citation type="submission" date="2019-01" db="EMBL/GenBank/DDBJ databases">
        <title>Sequencing of cultivated peanut Arachis hypogaea provides insights into genome evolution and oil improvement.</title>
        <authorList>
            <person name="Chen X."/>
        </authorList>
    </citation>
    <scope>NUCLEOTIDE SEQUENCE [LARGE SCALE GENOMIC DNA]</scope>
    <source>
        <strain evidence="3">cv. Fuhuasheng</strain>
        <tissue evidence="2">Leaves</tissue>
    </source>
</reference>
<protein>
    <submittedName>
        <fullName evidence="2">Uncharacterized protein</fullName>
    </submittedName>
</protein>
<sequence length="288" mass="31672">MTDVANALTNQQSFEELTFMRSLDLKAMHAPEIFEDDSRVRDALSAFTRPSTSQNQNPSTSSCRVHPSSSCVMRSISDDNLPSTAGSAAASSVPQVDGLIPPSGSTGAAPTSSLCPFRPPCTEPPPAPQTCTNGAQHSELPDEDLDPEADEVDSFEQHVDNLFAASEALKRKRRKTTEFWDVKTIDLTLEQNIKGRPKGITADHWRWFLDYRNSEEKKERIAEIEQHDESSRLLSQNDSLAQALGKEHPGKVRGMGIGPTTSQLFGTNSPQPSIGTQREEIQRVLLEL</sequence>
<feature type="compositionally biased region" description="Low complexity" evidence="1">
    <location>
        <begin position="50"/>
        <end position="62"/>
    </location>
</feature>